<reference evidence="2 3" key="1">
    <citation type="submission" date="2019-10" db="EMBL/GenBank/DDBJ databases">
        <title>Assembly and Annotation for the nematode Trichostrongylus colubriformis.</title>
        <authorList>
            <person name="Martin J."/>
        </authorList>
    </citation>
    <scope>NUCLEOTIDE SEQUENCE [LARGE SCALE GENOMIC DNA]</scope>
    <source>
        <strain evidence="2">G859</strain>
        <tissue evidence="2">Whole worm</tissue>
    </source>
</reference>
<sequence length="105" mass="11915">MTKGSAEDGTSENVVRECEPERKTWRTERKKTVSNHKSAYHPLSGIEVAPAVQTDAKNSAQYYYSFLCSIHNDVVQHQLYDALLSSIPNLRDRLPEELAQGPRVR</sequence>
<comment type="caution">
    <text evidence="2">The sequence shown here is derived from an EMBL/GenBank/DDBJ whole genome shotgun (WGS) entry which is preliminary data.</text>
</comment>
<feature type="non-terminal residue" evidence="2">
    <location>
        <position position="105"/>
    </location>
</feature>
<dbReference type="AlphaFoldDB" id="A0AAN8IQ47"/>
<feature type="region of interest" description="Disordered" evidence="1">
    <location>
        <begin position="1"/>
        <end position="37"/>
    </location>
</feature>
<name>A0AAN8IQ47_TRICO</name>
<evidence type="ECO:0000313" key="2">
    <source>
        <dbReference type="EMBL" id="KAK5982694.1"/>
    </source>
</evidence>
<proteinExistence type="predicted"/>
<keyword evidence="3" id="KW-1185">Reference proteome</keyword>
<dbReference type="EMBL" id="WIXE01004831">
    <property type="protein sequence ID" value="KAK5982694.1"/>
    <property type="molecule type" value="Genomic_DNA"/>
</dbReference>
<protein>
    <submittedName>
        <fullName evidence="2">Uncharacterized protein</fullName>
    </submittedName>
</protein>
<evidence type="ECO:0000256" key="1">
    <source>
        <dbReference type="SAM" id="MobiDB-lite"/>
    </source>
</evidence>
<gene>
    <name evidence="2" type="ORF">GCK32_008239</name>
</gene>
<feature type="compositionally biased region" description="Basic and acidic residues" evidence="1">
    <location>
        <begin position="14"/>
        <end position="31"/>
    </location>
</feature>
<organism evidence="2 3">
    <name type="scientific">Trichostrongylus colubriformis</name>
    <name type="common">Black scour worm</name>
    <dbReference type="NCBI Taxonomy" id="6319"/>
    <lineage>
        <taxon>Eukaryota</taxon>
        <taxon>Metazoa</taxon>
        <taxon>Ecdysozoa</taxon>
        <taxon>Nematoda</taxon>
        <taxon>Chromadorea</taxon>
        <taxon>Rhabditida</taxon>
        <taxon>Rhabditina</taxon>
        <taxon>Rhabditomorpha</taxon>
        <taxon>Strongyloidea</taxon>
        <taxon>Trichostrongylidae</taxon>
        <taxon>Trichostrongylus</taxon>
    </lineage>
</organism>
<accession>A0AAN8IQ47</accession>
<dbReference type="Proteomes" id="UP001331761">
    <property type="component" value="Unassembled WGS sequence"/>
</dbReference>
<evidence type="ECO:0000313" key="3">
    <source>
        <dbReference type="Proteomes" id="UP001331761"/>
    </source>
</evidence>